<protein>
    <submittedName>
        <fullName evidence="2">Uncharacterized protein</fullName>
    </submittedName>
</protein>
<feature type="region of interest" description="Disordered" evidence="1">
    <location>
        <begin position="1"/>
        <end position="32"/>
    </location>
</feature>
<proteinExistence type="predicted"/>
<sequence>MEQQSNPSGSASAGPSKRASSTSASPTKRPRLASASSRVLALQASSSFSLALASSSPSPQWYASFLFLPTSSGILLVHPLRREQRHLLPLAAPRFFCVAPSADAVFAANERGAKVWTRAPATQCGNAWTEHVLPTSSVRGGGGVKEARWCGEPGKWAHASSSTTSTFATSFRRTLPSGPQAATSRALLLVLHSGHVLLVRLPDAQGASGTAAGATLEVLQATLERPSVVRRGEEEEVKPLAPTTDREMVREVSICALPGESTFLIAYNLAPSLVSTSSLSSAPHLGASLDPSTTTSAASPDASAAAALLAVAQSTATPAAARTPFAAALGGAAGTALAGDGDEGKGKGQVRFCEVRISLGGEETEEVYLSTRPLASLSLNPTSSPSTSLFQPSSLLLLSPSPSHDSSGALPLLLLASDGASLRSWSVKRETWGLSEAFAQLGGKESGAGKGEQTDWSFVEARQKDMQVASMMANDGDVWITTNASLLHRLDAATFETSSTTSLPPGMWRHGVAISPNGVCAAGVDARLHHNAQQRRSQVRLFPLGTRREEEAGKREEAAAASEDVGVKEENDKDETTSQERSRQAGQALALCLLNRTDANDVVLVHQLHTPERIASALRATVQALHLAASPSVTEPLRVLQLNAALCNTRAVAGGAERCNVVLRLADVVRTLGAARRGSTAWRLDRLIDLTRASEYTFDLCETLARQAVLVHAKEQVYTPESSSGEQDRGSHASASANAAAAAGQDDLLSLFALSRPRLLLQHALKHALSLRQLLLSTSDEARREALLDSQRSIFVSSSSSSSSTAAGAQGAGAGANGSMASLIATLDSARALVRASSVGRCVQAEEMLDVLSAFEAPPDSNDDMWFCLPGLRSTSREATVQLAHALLGASASIDSSSPARRGVVRDLLPLLISPHDVLDEASALAPLLLPRASRAGEGAAWQAKESNVLCLACGEVEKRGERRCVCGGEGWRL</sequence>
<accession>A0A316ZIE2</accession>
<feature type="region of interest" description="Disordered" evidence="1">
    <location>
        <begin position="545"/>
        <end position="583"/>
    </location>
</feature>
<name>A0A316ZIE2_9BASI</name>
<gene>
    <name evidence="2" type="ORF">FA09DRAFT_327249</name>
</gene>
<keyword evidence="3" id="KW-1185">Reference proteome</keyword>
<evidence type="ECO:0000313" key="3">
    <source>
        <dbReference type="Proteomes" id="UP000245946"/>
    </source>
</evidence>
<dbReference type="Proteomes" id="UP000245946">
    <property type="component" value="Unassembled WGS sequence"/>
</dbReference>
<feature type="compositionally biased region" description="Basic and acidic residues" evidence="1">
    <location>
        <begin position="565"/>
        <end position="583"/>
    </location>
</feature>
<feature type="compositionally biased region" description="Low complexity" evidence="1">
    <location>
        <begin position="1"/>
        <end position="21"/>
    </location>
</feature>
<reference evidence="2 3" key="1">
    <citation type="journal article" date="2018" name="Mol. Biol. Evol.">
        <title>Broad Genomic Sampling Reveals a Smut Pathogenic Ancestry of the Fungal Clade Ustilaginomycotina.</title>
        <authorList>
            <person name="Kijpornyongpan T."/>
            <person name="Mondo S.J."/>
            <person name="Barry K."/>
            <person name="Sandor L."/>
            <person name="Lee J."/>
            <person name="Lipzen A."/>
            <person name="Pangilinan J."/>
            <person name="LaButti K."/>
            <person name="Hainaut M."/>
            <person name="Henrissat B."/>
            <person name="Grigoriev I.V."/>
            <person name="Spatafora J.W."/>
            <person name="Aime M.C."/>
        </authorList>
    </citation>
    <scope>NUCLEOTIDE SEQUENCE [LARGE SCALE GENOMIC DNA]</scope>
    <source>
        <strain evidence="2 3">MCA 4186</strain>
    </source>
</reference>
<evidence type="ECO:0000256" key="1">
    <source>
        <dbReference type="SAM" id="MobiDB-lite"/>
    </source>
</evidence>
<dbReference type="EMBL" id="KZ819283">
    <property type="protein sequence ID" value="PWO01302.1"/>
    <property type="molecule type" value="Genomic_DNA"/>
</dbReference>
<dbReference type="RefSeq" id="XP_025601580.1">
    <property type="nucleotide sequence ID" value="XM_025741337.1"/>
</dbReference>
<organism evidence="2 3">
    <name type="scientific">Tilletiopsis washingtonensis</name>
    <dbReference type="NCBI Taxonomy" id="58919"/>
    <lineage>
        <taxon>Eukaryota</taxon>
        <taxon>Fungi</taxon>
        <taxon>Dikarya</taxon>
        <taxon>Basidiomycota</taxon>
        <taxon>Ustilaginomycotina</taxon>
        <taxon>Exobasidiomycetes</taxon>
        <taxon>Entylomatales</taxon>
        <taxon>Entylomatales incertae sedis</taxon>
        <taxon>Tilletiopsis</taxon>
    </lineage>
</organism>
<dbReference type="GeneID" id="37268881"/>
<dbReference type="AlphaFoldDB" id="A0A316ZIE2"/>
<feature type="compositionally biased region" description="Basic and acidic residues" evidence="1">
    <location>
        <begin position="546"/>
        <end position="558"/>
    </location>
</feature>
<evidence type="ECO:0000313" key="2">
    <source>
        <dbReference type="EMBL" id="PWO01302.1"/>
    </source>
</evidence>